<reference evidence="2" key="1">
    <citation type="journal article" date="2023" name="Mol. Phylogenet. Evol.">
        <title>Genome-scale phylogeny and comparative genomics of the fungal order Sordariales.</title>
        <authorList>
            <person name="Hensen N."/>
            <person name="Bonometti L."/>
            <person name="Westerberg I."/>
            <person name="Brannstrom I.O."/>
            <person name="Guillou S."/>
            <person name="Cros-Aarteil S."/>
            <person name="Calhoun S."/>
            <person name="Haridas S."/>
            <person name="Kuo A."/>
            <person name="Mondo S."/>
            <person name="Pangilinan J."/>
            <person name="Riley R."/>
            <person name="LaButti K."/>
            <person name="Andreopoulos B."/>
            <person name="Lipzen A."/>
            <person name="Chen C."/>
            <person name="Yan M."/>
            <person name="Daum C."/>
            <person name="Ng V."/>
            <person name="Clum A."/>
            <person name="Steindorff A."/>
            <person name="Ohm R.A."/>
            <person name="Martin F."/>
            <person name="Silar P."/>
            <person name="Natvig D.O."/>
            <person name="Lalanne C."/>
            <person name="Gautier V."/>
            <person name="Ament-Velasquez S.L."/>
            <person name="Kruys A."/>
            <person name="Hutchinson M.I."/>
            <person name="Powell A.J."/>
            <person name="Barry K."/>
            <person name="Miller A.N."/>
            <person name="Grigoriev I.V."/>
            <person name="Debuchy R."/>
            <person name="Gladieux P."/>
            <person name="Hiltunen Thoren M."/>
            <person name="Johannesson H."/>
        </authorList>
    </citation>
    <scope>NUCLEOTIDE SEQUENCE</scope>
    <source>
        <strain evidence="2">CBS 990.96</strain>
    </source>
</reference>
<proteinExistence type="predicted"/>
<dbReference type="AlphaFoldDB" id="A0AAN6YQE5"/>
<reference evidence="2" key="2">
    <citation type="submission" date="2023-05" db="EMBL/GenBank/DDBJ databases">
        <authorList>
            <consortium name="Lawrence Berkeley National Laboratory"/>
            <person name="Steindorff A."/>
            <person name="Hensen N."/>
            <person name="Bonometti L."/>
            <person name="Westerberg I."/>
            <person name="Brannstrom I.O."/>
            <person name="Guillou S."/>
            <person name="Cros-Aarteil S."/>
            <person name="Calhoun S."/>
            <person name="Haridas S."/>
            <person name="Kuo A."/>
            <person name="Mondo S."/>
            <person name="Pangilinan J."/>
            <person name="Riley R."/>
            <person name="Labutti K."/>
            <person name="Andreopoulos B."/>
            <person name="Lipzen A."/>
            <person name="Chen C."/>
            <person name="Yanf M."/>
            <person name="Daum C."/>
            <person name="Ng V."/>
            <person name="Clum A."/>
            <person name="Ohm R."/>
            <person name="Martin F."/>
            <person name="Silar P."/>
            <person name="Natvig D."/>
            <person name="Lalanne C."/>
            <person name="Gautier V."/>
            <person name="Ament-Velasquez S.L."/>
            <person name="Kruys A."/>
            <person name="Hutchinson M.I."/>
            <person name="Powell A.J."/>
            <person name="Barry K."/>
            <person name="Miller A.N."/>
            <person name="Grigoriev I.V."/>
            <person name="Debuchy R."/>
            <person name="Gladieux P."/>
            <person name="Thoren M.H."/>
            <person name="Johannesson H."/>
        </authorList>
    </citation>
    <scope>NUCLEOTIDE SEQUENCE</scope>
    <source>
        <strain evidence="2">CBS 990.96</strain>
    </source>
</reference>
<feature type="region of interest" description="Disordered" evidence="1">
    <location>
        <begin position="69"/>
        <end position="116"/>
    </location>
</feature>
<evidence type="ECO:0000256" key="1">
    <source>
        <dbReference type="SAM" id="MobiDB-lite"/>
    </source>
</evidence>
<protein>
    <submittedName>
        <fullName evidence="2">Uncharacterized protein</fullName>
    </submittedName>
</protein>
<evidence type="ECO:0000313" key="2">
    <source>
        <dbReference type="EMBL" id="KAK4220467.1"/>
    </source>
</evidence>
<evidence type="ECO:0000313" key="3">
    <source>
        <dbReference type="Proteomes" id="UP001301958"/>
    </source>
</evidence>
<name>A0AAN6YQE5_9PEZI</name>
<gene>
    <name evidence="2" type="ORF">QBC38DRAFT_527166</name>
</gene>
<feature type="compositionally biased region" description="Acidic residues" evidence="1">
    <location>
        <begin position="85"/>
        <end position="102"/>
    </location>
</feature>
<sequence>MDFPNMASSLSNSEESISTLSAFAFSSLSLLNETSAKIPPNGALAPEAQDFLGPFQLWAENTSAKSLSAQILDDKRPESRNSDGSIDEPSSDERVDDTEGTDSEYQQIAEHGGERVEEPTNKVELLFLRIRSSIYTVFRLSILIRRHRPRGREAVGTENQGPPEDPLDTRPVCDLFPHVKSKPWLASHEATALADNTGTIATTFVGHDTGGQHSPQPKALSVLTSKTSLFSIKDDQEGLTVPDLSDMILYGRKLEYGEPFEYPYCRTIQNIPDRFE</sequence>
<dbReference type="Proteomes" id="UP001301958">
    <property type="component" value="Unassembled WGS sequence"/>
</dbReference>
<organism evidence="2 3">
    <name type="scientific">Podospora fimiseda</name>
    <dbReference type="NCBI Taxonomy" id="252190"/>
    <lineage>
        <taxon>Eukaryota</taxon>
        <taxon>Fungi</taxon>
        <taxon>Dikarya</taxon>
        <taxon>Ascomycota</taxon>
        <taxon>Pezizomycotina</taxon>
        <taxon>Sordariomycetes</taxon>
        <taxon>Sordariomycetidae</taxon>
        <taxon>Sordariales</taxon>
        <taxon>Podosporaceae</taxon>
        <taxon>Podospora</taxon>
    </lineage>
</organism>
<feature type="compositionally biased region" description="Basic and acidic residues" evidence="1">
    <location>
        <begin position="72"/>
        <end position="81"/>
    </location>
</feature>
<dbReference type="EMBL" id="MU865775">
    <property type="protein sequence ID" value="KAK4220467.1"/>
    <property type="molecule type" value="Genomic_DNA"/>
</dbReference>
<keyword evidence="3" id="KW-1185">Reference proteome</keyword>
<comment type="caution">
    <text evidence="2">The sequence shown here is derived from an EMBL/GenBank/DDBJ whole genome shotgun (WGS) entry which is preliminary data.</text>
</comment>
<accession>A0AAN6YQE5</accession>